<dbReference type="Proteomes" id="UP001595696">
    <property type="component" value="Unassembled WGS sequence"/>
</dbReference>
<evidence type="ECO:0000313" key="3">
    <source>
        <dbReference type="Proteomes" id="UP001595696"/>
    </source>
</evidence>
<dbReference type="Pfam" id="PF21806">
    <property type="entry name" value="DUF6879"/>
    <property type="match status" value="1"/>
</dbReference>
<protein>
    <submittedName>
        <fullName evidence="2">DUF6879 family protein</fullName>
    </submittedName>
</protein>
<organism evidence="2 3">
    <name type="scientific">Nocardia jiangsuensis</name>
    <dbReference type="NCBI Taxonomy" id="1691563"/>
    <lineage>
        <taxon>Bacteria</taxon>
        <taxon>Bacillati</taxon>
        <taxon>Actinomycetota</taxon>
        <taxon>Actinomycetes</taxon>
        <taxon>Mycobacteriales</taxon>
        <taxon>Nocardiaceae</taxon>
        <taxon>Nocardia</taxon>
    </lineage>
</organism>
<proteinExistence type="predicted"/>
<reference evidence="3" key="1">
    <citation type="journal article" date="2019" name="Int. J. Syst. Evol. Microbiol.">
        <title>The Global Catalogue of Microorganisms (GCM) 10K type strain sequencing project: providing services to taxonomists for standard genome sequencing and annotation.</title>
        <authorList>
            <consortium name="The Broad Institute Genomics Platform"/>
            <consortium name="The Broad Institute Genome Sequencing Center for Infectious Disease"/>
            <person name="Wu L."/>
            <person name="Ma J."/>
        </authorList>
    </citation>
    <scope>NUCLEOTIDE SEQUENCE [LARGE SCALE GENOMIC DNA]</scope>
    <source>
        <strain evidence="3">CGMCC 4.7330</strain>
    </source>
</reference>
<dbReference type="RefSeq" id="WP_378616567.1">
    <property type="nucleotide sequence ID" value="NZ_JBHSAX010000033.1"/>
</dbReference>
<name>A0ABV8E128_9NOCA</name>
<dbReference type="EMBL" id="JBHSAX010000033">
    <property type="protein sequence ID" value="MFC3966121.1"/>
    <property type="molecule type" value="Genomic_DNA"/>
</dbReference>
<evidence type="ECO:0000259" key="1">
    <source>
        <dbReference type="Pfam" id="PF21806"/>
    </source>
</evidence>
<gene>
    <name evidence="2" type="ORF">ACFO0B_29385</name>
</gene>
<accession>A0ABV8E128</accession>
<comment type="caution">
    <text evidence="2">The sequence shown here is derived from an EMBL/GenBank/DDBJ whole genome shotgun (WGS) entry which is preliminary data.</text>
</comment>
<sequence>MGGNLDEVGEVVRWLSRHLADPAEVPGDDSWLFDHKVVAFTTFVQTGEFTDLSITIDPGSVGLCVRARATLL</sequence>
<keyword evidence="3" id="KW-1185">Reference proteome</keyword>
<feature type="domain" description="DUF6879" evidence="1">
    <location>
        <begin position="6"/>
        <end position="71"/>
    </location>
</feature>
<evidence type="ECO:0000313" key="2">
    <source>
        <dbReference type="EMBL" id="MFC3966121.1"/>
    </source>
</evidence>
<dbReference type="InterPro" id="IPR049244">
    <property type="entry name" value="DUF6879"/>
</dbReference>